<comment type="similarity">
    <text evidence="1">Belongs to the LamB/PxpA family.</text>
</comment>
<organism evidence="2 3">
    <name type="scientific">Mammaliicoccus stepanovicii</name>
    <dbReference type="NCBI Taxonomy" id="643214"/>
    <lineage>
        <taxon>Bacteria</taxon>
        <taxon>Bacillati</taxon>
        <taxon>Bacillota</taxon>
        <taxon>Bacilli</taxon>
        <taxon>Bacillales</taxon>
        <taxon>Staphylococcaceae</taxon>
        <taxon>Mammaliicoccus</taxon>
    </lineage>
</organism>
<dbReference type="EMBL" id="LT906462">
    <property type="protein sequence ID" value="SNV65787.1"/>
    <property type="molecule type" value="Genomic_DNA"/>
</dbReference>
<comment type="subunit">
    <text evidence="1">Forms a complex composed of PxpA, PxpB and PxpC.</text>
</comment>
<name>A0A239Z479_9STAP</name>
<proteinExistence type="inferred from homology"/>
<dbReference type="Pfam" id="PF03746">
    <property type="entry name" value="LamB_YcsF"/>
    <property type="match status" value="1"/>
</dbReference>
<dbReference type="InterPro" id="IPR005501">
    <property type="entry name" value="LamB/YcsF/PxpA-like"/>
</dbReference>
<evidence type="ECO:0000256" key="1">
    <source>
        <dbReference type="HAMAP-Rule" id="MF_00691"/>
    </source>
</evidence>
<reference evidence="2 3" key="1">
    <citation type="submission" date="2017-06" db="EMBL/GenBank/DDBJ databases">
        <authorList>
            <consortium name="Pathogen Informatics"/>
        </authorList>
    </citation>
    <scope>NUCLEOTIDE SEQUENCE [LARGE SCALE GENOMIC DNA]</scope>
    <source>
        <strain evidence="2 3">NCTC13839</strain>
    </source>
</reference>
<evidence type="ECO:0000313" key="3">
    <source>
        <dbReference type="Proteomes" id="UP000242084"/>
    </source>
</evidence>
<keyword evidence="3" id="KW-1185">Reference proteome</keyword>
<accession>A0A239Z479</accession>
<dbReference type="PANTHER" id="PTHR30292">
    <property type="entry name" value="UNCHARACTERIZED PROTEIN YBGL-RELATED"/>
    <property type="match status" value="1"/>
</dbReference>
<dbReference type="GO" id="GO:0005975">
    <property type="term" value="P:carbohydrate metabolic process"/>
    <property type="evidence" value="ECO:0007669"/>
    <property type="project" value="InterPro"/>
</dbReference>
<dbReference type="AlphaFoldDB" id="A0A239Z479"/>
<protein>
    <recommendedName>
        <fullName evidence="1">5-oxoprolinase subunit A</fullName>
        <shortName evidence="1">5-OPase subunit A</shortName>
        <ecNumber evidence="1">3.5.2.9</ecNumber>
    </recommendedName>
    <alternativeName>
        <fullName evidence="1">5-oxoprolinase (ATP-hydrolyzing) subunit A</fullName>
    </alternativeName>
</protein>
<dbReference type="EC" id="3.5.2.9" evidence="1"/>
<gene>
    <name evidence="1" type="primary">pxpA</name>
    <name evidence="2" type="ORF">SAMEA4384403_01158</name>
</gene>
<dbReference type="NCBIfam" id="NF003816">
    <property type="entry name" value="PRK05406.1-5"/>
    <property type="match status" value="1"/>
</dbReference>
<comment type="function">
    <text evidence="1">Catalyzes the cleavage of 5-oxoproline to form L-glutamate coupled to the hydrolysis of ATP to ADP and inorganic phosphate.</text>
</comment>
<evidence type="ECO:0000313" key="2">
    <source>
        <dbReference type="EMBL" id="SNV65787.1"/>
    </source>
</evidence>
<dbReference type="InterPro" id="IPR011330">
    <property type="entry name" value="Glyco_hydro/deAcase_b/a-brl"/>
</dbReference>
<keyword evidence="1" id="KW-0547">Nucleotide-binding</keyword>
<keyword evidence="1" id="KW-0378">Hydrolase</keyword>
<comment type="catalytic activity">
    <reaction evidence="1">
        <text>5-oxo-L-proline + ATP + 2 H2O = L-glutamate + ADP + phosphate + H(+)</text>
        <dbReference type="Rhea" id="RHEA:10348"/>
        <dbReference type="ChEBI" id="CHEBI:15377"/>
        <dbReference type="ChEBI" id="CHEBI:15378"/>
        <dbReference type="ChEBI" id="CHEBI:29985"/>
        <dbReference type="ChEBI" id="CHEBI:30616"/>
        <dbReference type="ChEBI" id="CHEBI:43474"/>
        <dbReference type="ChEBI" id="CHEBI:58402"/>
        <dbReference type="ChEBI" id="CHEBI:456216"/>
        <dbReference type="EC" id="3.5.2.9"/>
    </reaction>
</comment>
<dbReference type="HAMAP" id="MF_00691">
    <property type="entry name" value="PxpA"/>
    <property type="match status" value="1"/>
</dbReference>
<dbReference type="GO" id="GO:0005524">
    <property type="term" value="F:ATP binding"/>
    <property type="evidence" value="ECO:0007669"/>
    <property type="project" value="UniProtKB-UniRule"/>
</dbReference>
<dbReference type="CDD" id="cd10787">
    <property type="entry name" value="LamB_YcsF_like"/>
    <property type="match status" value="1"/>
</dbReference>
<dbReference type="NCBIfam" id="NF003813">
    <property type="entry name" value="PRK05406.1-2"/>
    <property type="match status" value="1"/>
</dbReference>
<dbReference type="PANTHER" id="PTHR30292:SF0">
    <property type="entry name" value="5-OXOPROLINASE SUBUNIT A"/>
    <property type="match status" value="1"/>
</dbReference>
<dbReference type="SUPFAM" id="SSF88713">
    <property type="entry name" value="Glycoside hydrolase/deacetylase"/>
    <property type="match status" value="1"/>
</dbReference>
<dbReference type="GO" id="GO:0017168">
    <property type="term" value="F:5-oxoprolinase (ATP-hydrolyzing) activity"/>
    <property type="evidence" value="ECO:0007669"/>
    <property type="project" value="UniProtKB-UniRule"/>
</dbReference>
<dbReference type="NCBIfam" id="NF003814">
    <property type="entry name" value="PRK05406.1-3"/>
    <property type="match status" value="1"/>
</dbReference>
<dbReference type="Proteomes" id="UP000242084">
    <property type="component" value="Chromosome 1"/>
</dbReference>
<keyword evidence="1" id="KW-0067">ATP-binding</keyword>
<dbReference type="KEGG" id="sste:SAMEA4384403_1158"/>
<dbReference type="RefSeq" id="WP_095087672.1">
    <property type="nucleotide sequence ID" value="NZ_BMDM01000002.1"/>
</dbReference>
<dbReference type="OrthoDB" id="9773478at2"/>
<dbReference type="Gene3D" id="3.20.20.370">
    <property type="entry name" value="Glycoside hydrolase/deacetylase"/>
    <property type="match status" value="1"/>
</dbReference>
<sequence>MVQVDLNCDLGESFGNYKLGNDELILPLITSANVACGFHAGDQHVMNQTVKMAVENNIHIGAHPGLQDLNGFGRRNMDVTPQEVFDLVIYQLGALSGFCKIHNTKIYHVKPHGALYQMGAKDREIADAIVSAVKSFDPTLLFVGLSNSELIESCKRFGLKYKSEVFADRAYMDSGQLVSRKQEGALIKDTSQAVEQVLKMVTESKVNTINGNEIPIEADTICVHGDGEHALNFVKEIISKFKSEGIEIKPLS</sequence>